<protein>
    <submittedName>
        <fullName evidence="1">Uncharacterized protein</fullName>
    </submittedName>
</protein>
<reference evidence="1 2" key="1">
    <citation type="submission" date="2021-07" db="EMBL/GenBank/DDBJ databases">
        <title>The Aristolochia fimbriata genome: insights into angiosperm evolution, floral development and chemical biosynthesis.</title>
        <authorList>
            <person name="Jiao Y."/>
        </authorList>
    </citation>
    <scope>NUCLEOTIDE SEQUENCE [LARGE SCALE GENOMIC DNA]</scope>
    <source>
        <strain evidence="1">IBCAS-2021</strain>
        <tissue evidence="1">Leaf</tissue>
    </source>
</reference>
<name>A0AAV7FBD5_ARIFI</name>
<keyword evidence="2" id="KW-1185">Reference proteome</keyword>
<evidence type="ECO:0000313" key="2">
    <source>
        <dbReference type="Proteomes" id="UP000825729"/>
    </source>
</evidence>
<gene>
    <name evidence="1" type="ORF">H6P81_001884</name>
</gene>
<accession>A0AAV7FBD5</accession>
<dbReference type="Proteomes" id="UP000825729">
    <property type="component" value="Unassembled WGS sequence"/>
</dbReference>
<organism evidence="1 2">
    <name type="scientific">Aristolochia fimbriata</name>
    <name type="common">White veined hardy Dutchman's pipe vine</name>
    <dbReference type="NCBI Taxonomy" id="158543"/>
    <lineage>
        <taxon>Eukaryota</taxon>
        <taxon>Viridiplantae</taxon>
        <taxon>Streptophyta</taxon>
        <taxon>Embryophyta</taxon>
        <taxon>Tracheophyta</taxon>
        <taxon>Spermatophyta</taxon>
        <taxon>Magnoliopsida</taxon>
        <taxon>Magnoliidae</taxon>
        <taxon>Piperales</taxon>
        <taxon>Aristolochiaceae</taxon>
        <taxon>Aristolochia</taxon>
    </lineage>
</organism>
<proteinExistence type="predicted"/>
<dbReference type="EMBL" id="JAINDJ010000002">
    <property type="protein sequence ID" value="KAG9457376.1"/>
    <property type="molecule type" value="Genomic_DNA"/>
</dbReference>
<evidence type="ECO:0000313" key="1">
    <source>
        <dbReference type="EMBL" id="KAG9457376.1"/>
    </source>
</evidence>
<sequence>MTKEVGGENKSSQAKTCLSLSVSHPEKLESNMRQGLALAGYLRPAGEHRHDEVLGTDVDEHVGHGPPYEHRQIERKREIETERKFGKRFGDVTFLLLRGSAPFAALLKFVSLQFSEGPDRLPHFQFQCFDVSIFQGFMTRTRKSAGCAAGAN</sequence>
<dbReference type="AlphaFoldDB" id="A0AAV7FBD5"/>
<comment type="caution">
    <text evidence="1">The sequence shown here is derived from an EMBL/GenBank/DDBJ whole genome shotgun (WGS) entry which is preliminary data.</text>
</comment>